<dbReference type="AlphaFoldDB" id="B0P700"/>
<dbReference type="Proteomes" id="UP000003803">
    <property type="component" value="Unassembled WGS sequence"/>
</dbReference>
<sequence length="217" mass="23817">MTGNEKQRLEASGFARSNGKVLRAVNILRIRYNKLTGIKSVLKDDGVTAEEFLESVGFLAEDGYIHLRQIAAKESAALSDSDYAALEAKLTGKGIRLLAGGVEDNMIEINSSDKSALRAGNFIQNNGRVLRTLNILAYKYSRLESMRDILKNDGIAGDEFLDSVNFLAEEGYIHLRQTATKEEAILADSDYATLEAKLTAKGNRLLRGGVKDDMIEV</sequence>
<name>B0P700_9FIRM</name>
<dbReference type="EMBL" id="ABGD02000005">
    <property type="protein sequence ID" value="EDS12975.1"/>
    <property type="molecule type" value="Genomic_DNA"/>
</dbReference>
<dbReference type="RefSeq" id="WP_006873937.1">
    <property type="nucleotide sequence ID" value="NZ_DS544175.1"/>
</dbReference>
<reference evidence="1" key="2">
    <citation type="submission" date="2013-09" db="EMBL/GenBank/DDBJ databases">
        <title>Draft genome sequence of Anaerotruncus colihominis(DSM 17241).</title>
        <authorList>
            <person name="Sudarsanam P."/>
            <person name="Ley R."/>
            <person name="Guruge J."/>
            <person name="Turnbaugh P.J."/>
            <person name="Mahowald M."/>
            <person name="Liep D."/>
            <person name="Gordon J."/>
        </authorList>
    </citation>
    <scope>NUCLEOTIDE SEQUENCE</scope>
    <source>
        <strain evidence="1">DSM 17241</strain>
    </source>
</reference>
<accession>B0P700</accession>
<organism evidence="1 2">
    <name type="scientific">Anaerotruncus colihominis DSM 17241</name>
    <dbReference type="NCBI Taxonomy" id="445972"/>
    <lineage>
        <taxon>Bacteria</taxon>
        <taxon>Bacillati</taxon>
        <taxon>Bacillota</taxon>
        <taxon>Clostridia</taxon>
        <taxon>Eubacteriales</taxon>
        <taxon>Oscillospiraceae</taxon>
        <taxon>Anaerotruncus</taxon>
    </lineage>
</organism>
<proteinExistence type="predicted"/>
<reference evidence="1" key="1">
    <citation type="submission" date="2007-11" db="EMBL/GenBank/DDBJ databases">
        <authorList>
            <person name="Fulton L."/>
            <person name="Clifton S."/>
            <person name="Fulton B."/>
            <person name="Xu J."/>
            <person name="Minx P."/>
            <person name="Pepin K.H."/>
            <person name="Johnson M."/>
            <person name="Thiruvilangam P."/>
            <person name="Bhonagiri V."/>
            <person name="Nash W.E."/>
            <person name="Mardis E.R."/>
            <person name="Wilson R.K."/>
        </authorList>
    </citation>
    <scope>NUCLEOTIDE SEQUENCE [LARGE SCALE GENOMIC DNA]</scope>
    <source>
        <strain evidence="1">DSM 17241</strain>
    </source>
</reference>
<keyword evidence="2" id="KW-1185">Reference proteome</keyword>
<gene>
    <name evidence="1" type="ORF">ANACOL_00528</name>
</gene>
<dbReference type="HOGENOM" id="CLU_1270109_0_0_9"/>
<protein>
    <submittedName>
        <fullName evidence="1">Uncharacterized protein</fullName>
    </submittedName>
</protein>
<evidence type="ECO:0000313" key="1">
    <source>
        <dbReference type="EMBL" id="EDS12975.1"/>
    </source>
</evidence>
<evidence type="ECO:0000313" key="2">
    <source>
        <dbReference type="Proteomes" id="UP000003803"/>
    </source>
</evidence>
<dbReference type="eggNOG" id="ENOG5033IBC">
    <property type="taxonomic scope" value="Bacteria"/>
</dbReference>
<comment type="caution">
    <text evidence="1">The sequence shown here is derived from an EMBL/GenBank/DDBJ whole genome shotgun (WGS) entry which is preliminary data.</text>
</comment>